<feature type="compositionally biased region" description="Basic and acidic residues" evidence="3">
    <location>
        <begin position="48"/>
        <end position="68"/>
    </location>
</feature>
<dbReference type="PANTHER" id="PTHR24093:SF369">
    <property type="entry name" value="CALCIUM-TRANSPORTING ATPASE"/>
    <property type="match status" value="1"/>
</dbReference>
<keyword evidence="7" id="KW-1185">Reference proteome</keyword>
<reference evidence="6 7" key="1">
    <citation type="submission" date="2020-04" db="EMBL/GenBank/DDBJ databases">
        <title>Plant Genome Project.</title>
        <authorList>
            <person name="Zhang R.-G."/>
        </authorList>
    </citation>
    <scope>NUCLEOTIDE SEQUENCE [LARGE SCALE GENOMIC DNA]</scope>
    <source>
        <strain evidence="6">YNK0</strain>
        <tissue evidence="6">Leaf</tissue>
    </source>
</reference>
<comment type="caution">
    <text evidence="6">The sequence shown here is derived from an EMBL/GenBank/DDBJ whole genome shotgun (WGS) entry which is preliminary data.</text>
</comment>
<comment type="subcellular location">
    <subcellularLocation>
        <location evidence="1">Endomembrane system</location>
        <topology evidence="1">Multi-pass membrane protein</topology>
    </subcellularLocation>
</comment>
<dbReference type="SUPFAM" id="SSF81665">
    <property type="entry name" value="Calcium ATPase, transmembrane domain M"/>
    <property type="match status" value="1"/>
</dbReference>
<feature type="region of interest" description="Disordered" evidence="3">
    <location>
        <begin position="48"/>
        <end position="71"/>
    </location>
</feature>
<dbReference type="Proteomes" id="UP000655225">
    <property type="component" value="Unassembled WGS sequence"/>
</dbReference>
<feature type="region of interest" description="Disordered" evidence="3">
    <location>
        <begin position="1"/>
        <end position="29"/>
    </location>
</feature>
<evidence type="ECO:0000313" key="7">
    <source>
        <dbReference type="Proteomes" id="UP000655225"/>
    </source>
</evidence>
<evidence type="ECO:0000256" key="3">
    <source>
        <dbReference type="SAM" id="MobiDB-lite"/>
    </source>
</evidence>
<evidence type="ECO:0000313" key="6">
    <source>
        <dbReference type="EMBL" id="KAF8400232.1"/>
    </source>
</evidence>
<dbReference type="PANTHER" id="PTHR24093">
    <property type="entry name" value="CATION TRANSPORTING ATPASE"/>
    <property type="match status" value="1"/>
</dbReference>
<gene>
    <name evidence="6" type="ORF">HHK36_013529</name>
</gene>
<dbReference type="SUPFAM" id="SSF81660">
    <property type="entry name" value="Metal cation-transporting ATPase, ATP-binding domain N"/>
    <property type="match status" value="1"/>
</dbReference>
<dbReference type="InterPro" id="IPR023299">
    <property type="entry name" value="ATPase_P-typ_cyto_dom_N"/>
</dbReference>
<organism evidence="6 7">
    <name type="scientific">Tetracentron sinense</name>
    <name type="common">Spur-leaf</name>
    <dbReference type="NCBI Taxonomy" id="13715"/>
    <lineage>
        <taxon>Eukaryota</taxon>
        <taxon>Viridiplantae</taxon>
        <taxon>Streptophyta</taxon>
        <taxon>Embryophyta</taxon>
        <taxon>Tracheophyta</taxon>
        <taxon>Spermatophyta</taxon>
        <taxon>Magnoliopsida</taxon>
        <taxon>Trochodendrales</taxon>
        <taxon>Trochodendraceae</taxon>
        <taxon>Tetracentron</taxon>
    </lineage>
</organism>
<dbReference type="GO" id="GO:0012505">
    <property type="term" value="C:endomembrane system"/>
    <property type="evidence" value="ECO:0007669"/>
    <property type="project" value="UniProtKB-SubCell"/>
</dbReference>
<keyword evidence="4" id="KW-0812">Transmembrane</keyword>
<evidence type="ECO:0000256" key="2">
    <source>
        <dbReference type="ARBA" id="ARBA00022842"/>
    </source>
</evidence>
<evidence type="ECO:0000259" key="5">
    <source>
        <dbReference type="Pfam" id="PF03732"/>
    </source>
</evidence>
<dbReference type="GO" id="GO:0005388">
    <property type="term" value="F:P-type calcium transporter activity"/>
    <property type="evidence" value="ECO:0007669"/>
    <property type="project" value="TreeGrafter"/>
</dbReference>
<dbReference type="Pfam" id="PF03732">
    <property type="entry name" value="Retrotrans_gag"/>
    <property type="match status" value="1"/>
</dbReference>
<name>A0A835DGT8_TETSI</name>
<dbReference type="GO" id="GO:0000166">
    <property type="term" value="F:nucleotide binding"/>
    <property type="evidence" value="ECO:0007669"/>
    <property type="project" value="InterPro"/>
</dbReference>
<dbReference type="EMBL" id="JABCRI010000009">
    <property type="protein sequence ID" value="KAF8400232.1"/>
    <property type="molecule type" value="Genomic_DNA"/>
</dbReference>
<dbReference type="GO" id="GO:0005886">
    <property type="term" value="C:plasma membrane"/>
    <property type="evidence" value="ECO:0007669"/>
    <property type="project" value="TreeGrafter"/>
</dbReference>
<dbReference type="OrthoDB" id="3352408at2759"/>
<evidence type="ECO:0000256" key="4">
    <source>
        <dbReference type="SAM" id="Phobius"/>
    </source>
</evidence>
<evidence type="ECO:0000256" key="1">
    <source>
        <dbReference type="ARBA" id="ARBA00004127"/>
    </source>
</evidence>
<feature type="compositionally biased region" description="Basic and acidic residues" evidence="3">
    <location>
        <begin position="9"/>
        <end position="29"/>
    </location>
</feature>
<dbReference type="AlphaFoldDB" id="A0A835DGT8"/>
<keyword evidence="4" id="KW-0472">Membrane</keyword>
<protein>
    <recommendedName>
        <fullName evidence="5">Retrotransposon gag domain-containing protein</fullName>
    </recommendedName>
</protein>
<sequence>MARRQRRGLNHDEAPARENEATGRERDLRDIELDELRRQIQQLTERLECHESLDRDNSGHNSEDEHNPFYRRAPRREPVKKEILARELSTRYLPQNVPLQQVNRSVKEYTEEFDNLMVRCGIFEPEEQTIARYLGGLRQEIQDVVKLQHYWTYNDVYKLAINVERQQQKRNCPNRKFVNLVEEVIEEEIQEERAPIFDEGDDGDITYSDQGEALVIRRSMNASLFSSILEVGKSFGQGLPIEIGKLRRPVVCKHPDYTKEHQTIHSKAPLKDVGRVDGILGEVTGVGINTEWGLLMANILEDTGEETPLQVRLNGVATFVGLFGILVSFVVLVVLLARYFTGHTKNPDGTIQFRKGKTHFQDAFITAAITMVIFAVPEGLPLAVTSTLAYSTRKMMTDNALERAEAISVWVVMQFQDHINCLFEMTVVEAYVGANKIDPLENSTMLYPTVSALLIEGIAQNTTGNVFMPEVRKLDEITLCYKDSPCTQLLANESASWLHIRSNSLPGGICRNGGGDMELAGSPTEKAILSWGVKFGMKFNTVRSESSVLHVFPFNSEKMRGGVALRVWIRFMHLETDV</sequence>
<accession>A0A835DGT8</accession>
<proteinExistence type="predicted"/>
<keyword evidence="4" id="KW-1133">Transmembrane helix</keyword>
<dbReference type="Gene3D" id="3.40.1110.10">
    <property type="entry name" value="Calcium-transporting ATPase, cytoplasmic domain N"/>
    <property type="match status" value="1"/>
</dbReference>
<feature type="domain" description="Retrotransposon gag" evidence="5">
    <location>
        <begin position="99"/>
        <end position="139"/>
    </location>
</feature>
<dbReference type="InterPro" id="IPR005162">
    <property type="entry name" value="Retrotrans_gag_dom"/>
</dbReference>
<keyword evidence="2" id="KW-0460">Magnesium</keyword>
<dbReference type="InterPro" id="IPR023298">
    <property type="entry name" value="ATPase_P-typ_TM_dom_sf"/>
</dbReference>
<feature type="transmembrane region" description="Helical" evidence="4">
    <location>
        <begin position="316"/>
        <end position="340"/>
    </location>
</feature>
<dbReference type="Gene3D" id="1.20.1110.10">
    <property type="entry name" value="Calcium-transporting ATPase, transmembrane domain"/>
    <property type="match status" value="1"/>
</dbReference>
<feature type="transmembrane region" description="Helical" evidence="4">
    <location>
        <begin position="363"/>
        <end position="390"/>
    </location>
</feature>